<dbReference type="EMBL" id="LAZR01022422">
    <property type="protein sequence ID" value="KKL81922.1"/>
    <property type="molecule type" value="Genomic_DNA"/>
</dbReference>
<dbReference type="AlphaFoldDB" id="A0A0F9I3E8"/>
<dbReference type="Pfam" id="PF14602">
    <property type="entry name" value="Hexapep_2"/>
    <property type="match status" value="1"/>
</dbReference>
<sequence length="115" mass="12758">MGGTDHYGYGSLMNSPIPEKYRNTDRSGCILKDFCFIGSNSVIFPGVTIGKGAVVGSGSIVRSDLGAWGIYIMRDGKMVKIKDRDKEKTFETAKKLANEFPHIRLLNKHLFDLSK</sequence>
<keyword evidence="1" id="KW-0808">Transferase</keyword>
<dbReference type="InterPro" id="IPR011004">
    <property type="entry name" value="Trimer_LpxA-like_sf"/>
</dbReference>
<reference evidence="2" key="1">
    <citation type="journal article" date="2015" name="Nature">
        <title>Complex archaea that bridge the gap between prokaryotes and eukaryotes.</title>
        <authorList>
            <person name="Spang A."/>
            <person name="Saw J.H."/>
            <person name="Jorgensen S.L."/>
            <person name="Zaremba-Niedzwiedzka K."/>
            <person name="Martijn J."/>
            <person name="Lind A.E."/>
            <person name="van Eijk R."/>
            <person name="Schleper C."/>
            <person name="Guy L."/>
            <person name="Ettema T.J."/>
        </authorList>
    </citation>
    <scope>NUCLEOTIDE SEQUENCE</scope>
</reference>
<name>A0A0F9I3E8_9ZZZZ</name>
<protein>
    <submittedName>
        <fullName evidence="2">Uncharacterized protein</fullName>
    </submittedName>
</protein>
<dbReference type="GO" id="GO:0008374">
    <property type="term" value="F:O-acyltransferase activity"/>
    <property type="evidence" value="ECO:0007669"/>
    <property type="project" value="TreeGrafter"/>
</dbReference>
<accession>A0A0F9I3E8</accession>
<dbReference type="PROSITE" id="PS00101">
    <property type="entry name" value="HEXAPEP_TRANSFERASES"/>
    <property type="match status" value="1"/>
</dbReference>
<dbReference type="SUPFAM" id="SSF51161">
    <property type="entry name" value="Trimeric LpxA-like enzymes"/>
    <property type="match status" value="1"/>
</dbReference>
<dbReference type="InterPro" id="IPR018357">
    <property type="entry name" value="Hexapep_transf_CS"/>
</dbReference>
<dbReference type="PANTHER" id="PTHR23416">
    <property type="entry name" value="SIALIC ACID SYNTHASE-RELATED"/>
    <property type="match status" value="1"/>
</dbReference>
<dbReference type="InterPro" id="IPR001451">
    <property type="entry name" value="Hexapep"/>
</dbReference>
<dbReference type="Gene3D" id="2.160.10.10">
    <property type="entry name" value="Hexapeptide repeat proteins"/>
    <property type="match status" value="1"/>
</dbReference>
<gene>
    <name evidence="2" type="ORF">LCGC14_1989930</name>
</gene>
<comment type="caution">
    <text evidence="2">The sequence shown here is derived from an EMBL/GenBank/DDBJ whole genome shotgun (WGS) entry which is preliminary data.</text>
</comment>
<dbReference type="PANTHER" id="PTHR23416:SF76">
    <property type="entry name" value="ZN(II)2CYS6 TRANSCRIPTION FACTOR (EUROFUNG)"/>
    <property type="match status" value="1"/>
</dbReference>
<dbReference type="InterPro" id="IPR051159">
    <property type="entry name" value="Hexapeptide_acetyltransf"/>
</dbReference>
<evidence type="ECO:0000313" key="2">
    <source>
        <dbReference type="EMBL" id="KKL81922.1"/>
    </source>
</evidence>
<evidence type="ECO:0000256" key="1">
    <source>
        <dbReference type="ARBA" id="ARBA00022679"/>
    </source>
</evidence>
<organism evidence="2">
    <name type="scientific">marine sediment metagenome</name>
    <dbReference type="NCBI Taxonomy" id="412755"/>
    <lineage>
        <taxon>unclassified sequences</taxon>
        <taxon>metagenomes</taxon>
        <taxon>ecological metagenomes</taxon>
    </lineage>
</organism>
<proteinExistence type="predicted"/>